<organism evidence="2 3">
    <name type="scientific">Paenibacillus etheri</name>
    <dbReference type="NCBI Taxonomy" id="1306852"/>
    <lineage>
        <taxon>Bacteria</taxon>
        <taxon>Bacillati</taxon>
        <taxon>Bacillota</taxon>
        <taxon>Bacilli</taxon>
        <taxon>Bacillales</taxon>
        <taxon>Paenibacillaceae</taxon>
        <taxon>Paenibacillus</taxon>
    </lineage>
</organism>
<keyword evidence="3" id="KW-1185">Reference proteome</keyword>
<dbReference type="Proteomes" id="UP000054709">
    <property type="component" value="Unassembled WGS sequence"/>
</dbReference>
<name>A0A0W1AUT2_9BACL</name>
<reference evidence="2 3" key="1">
    <citation type="journal article" date="2015" name="Int. Biodeterior. Biodegradation">
        <title>Physiological and genetic screening methods for the isolation of methyl tert-butyl ether-degrading bacteria for bioremediation purposes.</title>
        <authorList>
            <person name="Guisado I.M."/>
            <person name="Purswani J."/>
            <person name="Gonzalez Lopez J."/>
            <person name="Pozo C."/>
        </authorList>
    </citation>
    <scope>NUCLEOTIDE SEQUENCE [LARGE SCALE GENOMIC DNA]</scope>
    <source>
        <strain evidence="2 3">SH7</strain>
    </source>
</reference>
<comment type="caution">
    <text evidence="2">The sequence shown here is derived from an EMBL/GenBank/DDBJ whole genome shotgun (WGS) entry which is preliminary data.</text>
</comment>
<evidence type="ECO:0000313" key="2">
    <source>
        <dbReference type="EMBL" id="KTD85078.1"/>
    </source>
</evidence>
<dbReference type="AlphaFoldDB" id="A0A0W1AUT2"/>
<accession>A0A0W1AUT2</accession>
<dbReference type="EMBL" id="LCZJ02000030">
    <property type="protein sequence ID" value="KTD85078.1"/>
    <property type="molecule type" value="Genomic_DNA"/>
</dbReference>
<dbReference type="OrthoDB" id="2663558at2"/>
<gene>
    <name evidence="2" type="ORF">UQ64_21950</name>
</gene>
<evidence type="ECO:0000313" key="3">
    <source>
        <dbReference type="Proteomes" id="UP000054709"/>
    </source>
</evidence>
<protein>
    <submittedName>
        <fullName evidence="2">Uncharacterized protein</fullName>
    </submittedName>
</protein>
<feature type="compositionally biased region" description="Acidic residues" evidence="1">
    <location>
        <begin position="78"/>
        <end position="105"/>
    </location>
</feature>
<feature type="region of interest" description="Disordered" evidence="1">
    <location>
        <begin position="71"/>
        <end position="134"/>
    </location>
</feature>
<dbReference type="RefSeq" id="WP_060625084.1">
    <property type="nucleotide sequence ID" value="NZ_LCZJ02000030.1"/>
</dbReference>
<sequence>MEDTPNKTEADFVYERYIQADIDVEDVVNEDADPVLVGDRYLAADIGLNQPEETLERNDLLESDAFLAAETAGLTSSDMDDAEDEELLEMEEEDPPLEDIPDADEVYPGSIIDPASPPVDGMPGTDVLNGSQGD</sequence>
<proteinExistence type="predicted"/>
<evidence type="ECO:0000256" key="1">
    <source>
        <dbReference type="SAM" id="MobiDB-lite"/>
    </source>
</evidence>